<dbReference type="InParanoid" id="F0XJM5"/>
<evidence type="ECO:0000259" key="2">
    <source>
        <dbReference type="Pfam" id="PF09995"/>
    </source>
</evidence>
<evidence type="ECO:0000313" key="4">
    <source>
        <dbReference type="Proteomes" id="UP000007796"/>
    </source>
</evidence>
<dbReference type="AlphaFoldDB" id="F0XJM5"/>
<protein>
    <recommendedName>
        <fullName evidence="2">ER-bound oxygenase mpaB/mpaB'/Rubber oxygenase catalytic domain-containing protein</fullName>
    </recommendedName>
</protein>
<dbReference type="eggNOG" id="ENOG502S1KN">
    <property type="taxonomic scope" value="Eukaryota"/>
</dbReference>
<dbReference type="EMBL" id="GL629782">
    <property type="protein sequence ID" value="EFX02057.1"/>
    <property type="molecule type" value="Genomic_DNA"/>
</dbReference>
<dbReference type="Proteomes" id="UP000007796">
    <property type="component" value="Unassembled WGS sequence"/>
</dbReference>
<proteinExistence type="predicted"/>
<dbReference type="OrthoDB" id="545169at2759"/>
<dbReference type="Pfam" id="PF09995">
    <property type="entry name" value="MPAB_Lcp_cat"/>
    <property type="match status" value="1"/>
</dbReference>
<dbReference type="GeneID" id="25975059"/>
<evidence type="ECO:0000313" key="3">
    <source>
        <dbReference type="EMBL" id="EFX02057.1"/>
    </source>
</evidence>
<dbReference type="InterPro" id="IPR018713">
    <property type="entry name" value="MPAB/Lcp_cat_dom"/>
</dbReference>
<gene>
    <name evidence="3" type="ORF">CMQ_2106</name>
</gene>
<keyword evidence="1" id="KW-0812">Transmembrane</keyword>
<organism evidence="4">
    <name type="scientific">Grosmannia clavigera (strain kw1407 / UAMH 11150)</name>
    <name type="common">Blue stain fungus</name>
    <name type="synonym">Graphiocladiella clavigera</name>
    <dbReference type="NCBI Taxonomy" id="655863"/>
    <lineage>
        <taxon>Eukaryota</taxon>
        <taxon>Fungi</taxon>
        <taxon>Dikarya</taxon>
        <taxon>Ascomycota</taxon>
        <taxon>Pezizomycotina</taxon>
        <taxon>Sordariomycetes</taxon>
        <taxon>Sordariomycetidae</taxon>
        <taxon>Ophiostomatales</taxon>
        <taxon>Ophiostomataceae</taxon>
        <taxon>Leptographium</taxon>
    </lineage>
</organism>
<sequence length="427" mass="47680">MNGLNTTAAIADGKAGPLGWPGWPGWIGPLVAVVAGYVVLCSCVRFRFEKAMQRRFGYTDRASLARMTNDDAQAILQYIIQREFPQMYNLSLQFGIFKTYGFATVSKLLVATRALTDPQMAGKRYEDTVVIFSEFSLNPPTSDRCLQALARMNYLHERYRAAGQIDNADLLYTLAACVTEPIRFLRLYEWRPLNAMERCALGVFWKSIGDAMGIGYDGHLARGASGDWRDGLAFVDDLTAWAAEHERAHMRPDVANTVTSRRLVDMLLHQVPQPLRPLAVEALTVLMGQRMREAFLYPEPGIVAATATYGALMARRFVLRYLALPRFAPVTPLSAADPTTGRMHLQGGAYLVEPWYQRPTRWARWGPAALLRRLLGGLVPADNDRWMAGGYRFEDIGPQNRMGQGVAEAAAEVDRLRQKRPSGCPFA</sequence>
<feature type="domain" description="ER-bound oxygenase mpaB/mpaB'/Rubber oxygenase catalytic" evidence="2">
    <location>
        <begin position="124"/>
        <end position="300"/>
    </location>
</feature>
<dbReference type="PANTHER" id="PTHR36124">
    <property type="match status" value="1"/>
</dbReference>
<keyword evidence="4" id="KW-1185">Reference proteome</keyword>
<dbReference type="STRING" id="655863.F0XJM5"/>
<name>F0XJM5_GROCL</name>
<evidence type="ECO:0000256" key="1">
    <source>
        <dbReference type="SAM" id="Phobius"/>
    </source>
</evidence>
<dbReference type="RefSeq" id="XP_014171539.1">
    <property type="nucleotide sequence ID" value="XM_014316064.1"/>
</dbReference>
<dbReference type="PANTHER" id="PTHR36124:SF1">
    <property type="entry name" value="ER-BOUND OXYGENASE MPAB_MPAB'_RUBBER OXYGENASE CATALYTIC DOMAIN-CONTAINING PROTEIN"/>
    <property type="match status" value="1"/>
</dbReference>
<dbReference type="HOGENOM" id="CLU_039076_0_0_1"/>
<dbReference type="GO" id="GO:0016491">
    <property type="term" value="F:oxidoreductase activity"/>
    <property type="evidence" value="ECO:0007669"/>
    <property type="project" value="InterPro"/>
</dbReference>
<dbReference type="InterPro" id="IPR046366">
    <property type="entry name" value="MPAB"/>
</dbReference>
<reference evidence="3 4" key="1">
    <citation type="journal article" date="2011" name="Proc. Natl. Acad. Sci. U.S.A.">
        <title>Genome and transcriptome analyses of the mountain pine beetle-fungal symbiont Grosmannia clavigera, a lodgepole pine pathogen.</title>
        <authorList>
            <person name="DiGuistini S."/>
            <person name="Wang Y."/>
            <person name="Liao N.Y."/>
            <person name="Taylor G."/>
            <person name="Tanguay P."/>
            <person name="Feau N."/>
            <person name="Henrissat B."/>
            <person name="Chan S.K."/>
            <person name="Hesse-Orce U."/>
            <person name="Alamouti S.M."/>
            <person name="Tsui C.K.M."/>
            <person name="Docking R.T."/>
            <person name="Levasseur A."/>
            <person name="Haridas S."/>
            <person name="Robertson G."/>
            <person name="Birol I."/>
            <person name="Holt R.A."/>
            <person name="Marra M.A."/>
            <person name="Hamelin R.C."/>
            <person name="Hirst M."/>
            <person name="Jones S.J.M."/>
            <person name="Bohlmann J."/>
            <person name="Breuil C."/>
        </authorList>
    </citation>
    <scope>NUCLEOTIDE SEQUENCE [LARGE SCALE GENOMIC DNA]</scope>
    <source>
        <strain evidence="4">kw1407 / UAMH 11150</strain>
    </source>
</reference>
<keyword evidence="1" id="KW-1133">Transmembrane helix</keyword>
<accession>F0XJM5</accession>
<keyword evidence="1" id="KW-0472">Membrane</keyword>
<feature type="transmembrane region" description="Helical" evidence="1">
    <location>
        <begin position="26"/>
        <end position="46"/>
    </location>
</feature>